<sequence>MTVQRYFAIVASLLDRHWAIADHQTEFEQIGAFYGRIRSRVTFLDGSYLDFSEFVAEESGKVKRVRYRYQYMREGQPVFRYDNFPRHPGVPPLSFTRRSSSANKRTSNAP</sequence>
<evidence type="ECO:0000313" key="3">
    <source>
        <dbReference type="Proteomes" id="UP001204798"/>
    </source>
</evidence>
<dbReference type="Proteomes" id="UP001204798">
    <property type="component" value="Unassembled WGS sequence"/>
</dbReference>
<reference evidence="2 3" key="1">
    <citation type="submission" date="2022-08" db="EMBL/GenBank/DDBJ databases">
        <title>Bacterial and archaeal communities from various locations to study Microbial Dark Matter (Phase II).</title>
        <authorList>
            <person name="Stepanauskas R."/>
        </authorList>
    </citation>
    <scope>NUCLEOTIDE SEQUENCE [LARGE SCALE GENOMIC DNA]</scope>
    <source>
        <strain evidence="2 3">PD1</strain>
    </source>
</reference>
<feature type="region of interest" description="Disordered" evidence="1">
    <location>
        <begin position="81"/>
        <end position="110"/>
    </location>
</feature>
<proteinExistence type="predicted"/>
<evidence type="ECO:0008006" key="4">
    <source>
        <dbReference type="Google" id="ProtNLM"/>
    </source>
</evidence>
<name>A0ABT2EKQ6_9BACT</name>
<dbReference type="InterPro" id="IPR045397">
    <property type="entry name" value="TumE-like"/>
</dbReference>
<keyword evidence="3" id="KW-1185">Reference proteome</keyword>
<dbReference type="EMBL" id="JANUCP010000002">
    <property type="protein sequence ID" value="MCS3918532.1"/>
    <property type="molecule type" value="Genomic_DNA"/>
</dbReference>
<dbReference type="Pfam" id="PF20126">
    <property type="entry name" value="TumE"/>
    <property type="match status" value="1"/>
</dbReference>
<gene>
    <name evidence="2" type="ORF">M2350_000932</name>
</gene>
<feature type="compositionally biased region" description="Polar residues" evidence="1">
    <location>
        <begin position="96"/>
        <end position="110"/>
    </location>
</feature>
<protein>
    <recommendedName>
        <fullName evidence="4">WYL domain-containing protein</fullName>
    </recommendedName>
</protein>
<dbReference type="RefSeq" id="WP_259094460.1">
    <property type="nucleotide sequence ID" value="NZ_CP130454.1"/>
</dbReference>
<accession>A0ABT2EKQ6</accession>
<organism evidence="2 3">
    <name type="scientific">Candidatus Fervidibacter sacchari</name>
    <dbReference type="NCBI Taxonomy" id="1448929"/>
    <lineage>
        <taxon>Bacteria</taxon>
        <taxon>Candidatus Fervidibacterota</taxon>
        <taxon>Candidatus Fervidibacter</taxon>
    </lineage>
</organism>
<evidence type="ECO:0000256" key="1">
    <source>
        <dbReference type="SAM" id="MobiDB-lite"/>
    </source>
</evidence>
<evidence type="ECO:0000313" key="2">
    <source>
        <dbReference type="EMBL" id="MCS3918532.1"/>
    </source>
</evidence>
<comment type="caution">
    <text evidence="2">The sequence shown here is derived from an EMBL/GenBank/DDBJ whole genome shotgun (WGS) entry which is preliminary data.</text>
</comment>